<dbReference type="InterPro" id="IPR001162">
    <property type="entry name" value="UvrC_RNase_H_dom"/>
</dbReference>
<proteinExistence type="predicted"/>
<dbReference type="PANTHER" id="PTHR30562">
    <property type="entry name" value="UVRC/OXIDOREDUCTASE"/>
    <property type="match status" value="1"/>
</dbReference>
<evidence type="ECO:0000259" key="1">
    <source>
        <dbReference type="PROSITE" id="PS50165"/>
    </source>
</evidence>
<reference evidence="2 3" key="1">
    <citation type="submission" date="2024-02" db="EMBL/GenBank/DDBJ databases">
        <title>Bacteria isolated from the canopy kelp, Nereocystis luetkeana.</title>
        <authorList>
            <person name="Pfister C.A."/>
            <person name="Younker I.T."/>
            <person name="Light S.H."/>
        </authorList>
    </citation>
    <scope>NUCLEOTIDE SEQUENCE [LARGE SCALE GENOMIC DNA]</scope>
    <source>
        <strain evidence="2 3">TI.2.07</strain>
    </source>
</reference>
<feature type="non-terminal residue" evidence="2">
    <location>
        <position position="1"/>
    </location>
</feature>
<feature type="non-terminal residue" evidence="2">
    <location>
        <position position="91"/>
    </location>
</feature>
<comment type="caution">
    <text evidence="2">The sequence shown here is derived from an EMBL/GenBank/DDBJ whole genome shotgun (WGS) entry which is preliminary data.</text>
</comment>
<dbReference type="EMBL" id="JBAKBA010000129">
    <property type="protein sequence ID" value="MEL0661023.1"/>
    <property type="molecule type" value="Genomic_DNA"/>
</dbReference>
<sequence length="91" mass="10288">RDQIQSLKKVQEQQSVTGEVEQIDLLGFAYQHGVASIHMLFIRQGRVLGSRNYFPIVPKNSSQEEVLSSFLSQLYLSGQNGRAIPREILLT</sequence>
<dbReference type="Pfam" id="PF22920">
    <property type="entry name" value="UvrC_RNaseH"/>
    <property type="match status" value="1"/>
</dbReference>
<feature type="domain" description="UvrC family homology region profile" evidence="1">
    <location>
        <begin position="25"/>
        <end position="90"/>
    </location>
</feature>
<organism evidence="2 3">
    <name type="scientific">Psychromonas arctica</name>
    <dbReference type="NCBI Taxonomy" id="168275"/>
    <lineage>
        <taxon>Bacteria</taxon>
        <taxon>Pseudomonadati</taxon>
        <taxon>Pseudomonadota</taxon>
        <taxon>Gammaproteobacteria</taxon>
        <taxon>Alteromonadales</taxon>
        <taxon>Psychromonadaceae</taxon>
        <taxon>Psychromonas</taxon>
    </lineage>
</organism>
<accession>A0ABU9HGJ2</accession>
<gene>
    <name evidence="2" type="primary">uvrC</name>
    <name evidence="2" type="ORF">V6255_18055</name>
</gene>
<dbReference type="PROSITE" id="PS50165">
    <property type="entry name" value="UVRC"/>
    <property type="match status" value="1"/>
</dbReference>
<evidence type="ECO:0000313" key="3">
    <source>
        <dbReference type="Proteomes" id="UP001366060"/>
    </source>
</evidence>
<dbReference type="Proteomes" id="UP001366060">
    <property type="component" value="Unassembled WGS sequence"/>
</dbReference>
<name>A0ABU9HGJ2_9GAMM</name>
<dbReference type="PANTHER" id="PTHR30562:SF1">
    <property type="entry name" value="UVRABC SYSTEM PROTEIN C"/>
    <property type="match status" value="1"/>
</dbReference>
<dbReference type="InterPro" id="IPR050066">
    <property type="entry name" value="UvrABC_protein_C"/>
</dbReference>
<evidence type="ECO:0000313" key="2">
    <source>
        <dbReference type="EMBL" id="MEL0661023.1"/>
    </source>
</evidence>
<keyword evidence="3" id="KW-1185">Reference proteome</keyword>
<protein>
    <submittedName>
        <fullName evidence="2">Excinuclease ABC subunit C</fullName>
    </submittedName>
</protein>